<dbReference type="InterPro" id="IPR016024">
    <property type="entry name" value="ARM-type_fold"/>
</dbReference>
<dbReference type="InterPro" id="IPR019414">
    <property type="entry name" value="Rtp1_C2"/>
</dbReference>
<evidence type="ECO:0000259" key="3">
    <source>
        <dbReference type="Pfam" id="PF10304"/>
    </source>
</evidence>
<dbReference type="Pfam" id="PF10363">
    <property type="entry name" value="RTP1_C1"/>
    <property type="match status" value="1"/>
</dbReference>
<keyword evidence="7" id="KW-1185">Reference proteome</keyword>
<comment type="similarity">
    <text evidence="1">Belongs to the Tango6 family.</text>
</comment>
<dbReference type="PANTHER" id="PTHR20959:SF1">
    <property type="entry name" value="TRANSPORT AND GOLGI ORGANIZATION PROTEIN 6 HOMOLOG"/>
    <property type="match status" value="1"/>
</dbReference>
<organism evidence="7 8">
    <name type="scientific">Polistes dominula</name>
    <name type="common">European paper wasp</name>
    <name type="synonym">Vespa dominula</name>
    <dbReference type="NCBI Taxonomy" id="743375"/>
    <lineage>
        <taxon>Eukaryota</taxon>
        <taxon>Metazoa</taxon>
        <taxon>Ecdysozoa</taxon>
        <taxon>Arthropoda</taxon>
        <taxon>Hexapoda</taxon>
        <taxon>Insecta</taxon>
        <taxon>Pterygota</taxon>
        <taxon>Neoptera</taxon>
        <taxon>Endopterygota</taxon>
        <taxon>Hymenoptera</taxon>
        <taxon>Apocrita</taxon>
        <taxon>Aculeata</taxon>
        <taxon>Vespoidea</taxon>
        <taxon>Vespidae</taxon>
        <taxon>Polistinae</taxon>
        <taxon>Polistini</taxon>
        <taxon>Polistes</taxon>
    </lineage>
</organism>
<dbReference type="InterPro" id="IPR039600">
    <property type="entry name" value="TANGO6/Rtp1"/>
</dbReference>
<dbReference type="InterPro" id="IPR019451">
    <property type="entry name" value="Rtp1_C1"/>
</dbReference>
<protein>
    <submittedName>
        <fullName evidence="8">Transport and Golgi organization protein 6 homolog</fullName>
    </submittedName>
</protein>
<dbReference type="SUPFAM" id="SSF48371">
    <property type="entry name" value="ARM repeat"/>
    <property type="match status" value="1"/>
</dbReference>
<dbReference type="InterPro" id="IPR057347">
    <property type="entry name" value="TANGO6_N"/>
</dbReference>
<dbReference type="InterPro" id="IPR057407">
    <property type="entry name" value="HEAT_TANGO6"/>
</dbReference>
<feature type="domain" description="RNA polymerase II assembly factor Rtp1 C-terminal" evidence="3">
    <location>
        <begin position="876"/>
        <end position="906"/>
    </location>
</feature>
<feature type="domain" description="RNA polymerase II assembly factor Rtp1 C-terminal" evidence="4">
    <location>
        <begin position="666"/>
        <end position="781"/>
    </location>
</feature>
<name>A0ABM1IMZ9_POLDO</name>
<keyword evidence="2" id="KW-0677">Repeat</keyword>
<evidence type="ECO:0000313" key="7">
    <source>
        <dbReference type="Proteomes" id="UP000694924"/>
    </source>
</evidence>
<dbReference type="Gene3D" id="1.25.10.10">
    <property type="entry name" value="Leucine-rich Repeat Variant"/>
    <property type="match status" value="1"/>
</dbReference>
<reference evidence="8" key="1">
    <citation type="submission" date="2025-08" db="UniProtKB">
        <authorList>
            <consortium name="RefSeq"/>
        </authorList>
    </citation>
    <scope>IDENTIFICATION</scope>
    <source>
        <tissue evidence="8">Whole body</tissue>
    </source>
</reference>
<dbReference type="RefSeq" id="XP_015181586.1">
    <property type="nucleotide sequence ID" value="XM_015326100.1"/>
</dbReference>
<dbReference type="InterPro" id="IPR011989">
    <property type="entry name" value="ARM-like"/>
</dbReference>
<gene>
    <name evidence="8" type="primary">LOC107069106</name>
</gene>
<dbReference type="Proteomes" id="UP000694924">
    <property type="component" value="Unplaced"/>
</dbReference>
<sequence length="927" mass="106192">METSDQLKYLQILYTLTEGKTEVNDFENKLEEIVSKTLAHLSEDDKYAIFGENKCPNSNSDIRYHYIQIITHVLKQVEIIEETNDYINVKRYKLFKTAIELIVSIGIIQCLLPGIGVDMKKLCPRALKLSEEKTTILQKYERLCLSSHSLIEYYNRSFLRPAVLSHIGSLIAALLQLSYAPLQKPKEEELPLKQEKETNEKEFVMTVDLYEKLKYDQKQFLSELKRLFDNCPQYIIMKELMVILGNKEAPSWIRKITIQHLIHKIQQPNGVLSLINTLCDDTMLDLGTDWKKLDIITRLIATPHGNDKNKYYEAICPQLLNFLTLKNVNNYWIIANNCIVALYENSPNICKENIIDVIMRPLLIANVDHKVPESELNTCIQNLMTCFTSSEMQFKTLPIKLMSIIAIPLFSIHNKVRSSACLLRNKVRQLLLILLHENDLENDLFSAFLGYDTNKNFGKLISVNFGSNGGVEIMGIEKNLPYEELADSLFDLISLDEVLITNLFSYLLKLLSNSNKLICGNVLETLYDVMERAEKRLVTIKLLSNLATKSVVQKAQLKNPEPLLNFIKSLFDENIIQKQNNNESDDHEVIYISLMLIKMIISSEGKTLNRTHFESFAKYLKQRINDSTMQLVVLIKEIIQLIECKEESNQTFYDDLSVDNERFNKFEEAIKDLSDPLLPVRAHGIITLTKLIEIKDPIAVFRKSIILRLFQENLKHEDSFIYLAAINGMCALAVMYPKEVIVILVEEYICMPQRIATCDISVQSRIKLGEILVRTTRGLGKIAYTYKNILVNGFLCGVRDPDPLIRASSLSCLGELCKVLGFHLGNVLIEVIFCIKCIITTDKIPECRRAAVLVITLLLRGLEKDALTELGRDLCDLHRVLIHLRDTDKDPVLRLHAQLALEEINDIVSKYIFGTPAFDNKVFSPLE</sequence>
<evidence type="ECO:0000259" key="5">
    <source>
        <dbReference type="Pfam" id="PF23565"/>
    </source>
</evidence>
<feature type="domain" description="TANGO6 N-terminal" evidence="6">
    <location>
        <begin position="85"/>
        <end position="247"/>
    </location>
</feature>
<dbReference type="InterPro" id="IPR000357">
    <property type="entry name" value="HEAT"/>
</dbReference>
<evidence type="ECO:0000256" key="1">
    <source>
        <dbReference type="ARBA" id="ARBA00005724"/>
    </source>
</evidence>
<dbReference type="Pfam" id="PF25267">
    <property type="entry name" value="TANGO6_N"/>
    <property type="match status" value="1"/>
</dbReference>
<dbReference type="Pfam" id="PF10304">
    <property type="entry name" value="RTP1_C2"/>
    <property type="match status" value="1"/>
</dbReference>
<accession>A0ABM1IMZ9</accession>
<proteinExistence type="inferred from homology"/>
<dbReference type="Pfam" id="PF23565">
    <property type="entry name" value="ARM_TANGO6"/>
    <property type="match status" value="1"/>
</dbReference>
<evidence type="ECO:0000313" key="8">
    <source>
        <dbReference type="RefSeq" id="XP_015181586.1"/>
    </source>
</evidence>
<evidence type="ECO:0000256" key="2">
    <source>
        <dbReference type="ARBA" id="ARBA00022737"/>
    </source>
</evidence>
<dbReference type="PANTHER" id="PTHR20959">
    <property type="entry name" value="TRANSPORT AND GOLGI ORGANIZATION PROTEIN 6 FAMILY MEMBER"/>
    <property type="match status" value="1"/>
</dbReference>
<evidence type="ECO:0000259" key="4">
    <source>
        <dbReference type="Pfam" id="PF10363"/>
    </source>
</evidence>
<feature type="domain" description="TANGO6 HEAT repeat" evidence="5">
    <location>
        <begin position="266"/>
        <end position="510"/>
    </location>
</feature>
<dbReference type="GeneID" id="107069106"/>
<evidence type="ECO:0000259" key="6">
    <source>
        <dbReference type="Pfam" id="PF25267"/>
    </source>
</evidence>
<dbReference type="Pfam" id="PF02985">
    <property type="entry name" value="HEAT"/>
    <property type="match status" value="1"/>
</dbReference>